<dbReference type="EMBL" id="JAYKLX010000005">
    <property type="protein sequence ID" value="MEB3345927.1"/>
    <property type="molecule type" value="Genomic_DNA"/>
</dbReference>
<dbReference type="Pfam" id="PF01594">
    <property type="entry name" value="AI-2E_transport"/>
    <property type="match status" value="1"/>
</dbReference>
<dbReference type="PANTHER" id="PTHR21716:SF62">
    <property type="entry name" value="TRANSPORT PROTEIN YDBI-RELATED"/>
    <property type="match status" value="1"/>
</dbReference>
<evidence type="ECO:0000313" key="7">
    <source>
        <dbReference type="EMBL" id="MEB3345927.1"/>
    </source>
</evidence>
<dbReference type="RefSeq" id="WP_324179957.1">
    <property type="nucleotide sequence ID" value="NZ_BAABAW010000006.1"/>
</dbReference>
<feature type="transmembrane region" description="Helical" evidence="6">
    <location>
        <begin position="72"/>
        <end position="94"/>
    </location>
</feature>
<evidence type="ECO:0000256" key="4">
    <source>
        <dbReference type="ARBA" id="ARBA00022989"/>
    </source>
</evidence>
<comment type="caution">
    <text evidence="7">The sequence shown here is derived from an EMBL/GenBank/DDBJ whole genome shotgun (WGS) entry which is preliminary data.</text>
</comment>
<feature type="transmembrane region" description="Helical" evidence="6">
    <location>
        <begin position="242"/>
        <end position="264"/>
    </location>
</feature>
<keyword evidence="3 6" id="KW-0812">Transmembrane</keyword>
<dbReference type="Proteomes" id="UP001327027">
    <property type="component" value="Unassembled WGS sequence"/>
</dbReference>
<comment type="subcellular location">
    <subcellularLocation>
        <location evidence="1">Membrane</location>
        <topology evidence="1">Multi-pass membrane protein</topology>
    </subcellularLocation>
</comment>
<feature type="transmembrane region" description="Helical" evidence="6">
    <location>
        <begin position="146"/>
        <end position="172"/>
    </location>
</feature>
<organism evidence="7 8">
    <name type="scientific">Aquimarina gracilis</name>
    <dbReference type="NCBI Taxonomy" id="874422"/>
    <lineage>
        <taxon>Bacteria</taxon>
        <taxon>Pseudomonadati</taxon>
        <taxon>Bacteroidota</taxon>
        <taxon>Flavobacteriia</taxon>
        <taxon>Flavobacteriales</taxon>
        <taxon>Flavobacteriaceae</taxon>
        <taxon>Aquimarina</taxon>
    </lineage>
</organism>
<keyword evidence="5 6" id="KW-0472">Membrane</keyword>
<dbReference type="InterPro" id="IPR002549">
    <property type="entry name" value="AI-2E-like"/>
</dbReference>
<comment type="similarity">
    <text evidence="2">Belongs to the autoinducer-2 exporter (AI-2E) (TC 2.A.86) family.</text>
</comment>
<feature type="transmembrane region" description="Helical" evidence="6">
    <location>
        <begin position="270"/>
        <end position="290"/>
    </location>
</feature>
<reference evidence="7 8" key="1">
    <citation type="journal article" date="2013" name="Int. J. Syst. Evol. Microbiol.">
        <title>Aquimarina gracilis sp. nov., isolated from the gut microflora of a mussel, Mytilus coruscus, and emended description of Aquimarina spongiae.</title>
        <authorList>
            <person name="Park S.C."/>
            <person name="Choe H.N."/>
            <person name="Baik K.S."/>
            <person name="Seong C.N."/>
        </authorList>
    </citation>
    <scope>NUCLEOTIDE SEQUENCE [LARGE SCALE GENOMIC DNA]</scope>
    <source>
        <strain evidence="7 8">PSC32</strain>
    </source>
</reference>
<accession>A0ABU5ZVP1</accession>
<feature type="transmembrane region" description="Helical" evidence="6">
    <location>
        <begin position="42"/>
        <end position="60"/>
    </location>
</feature>
<feature type="transmembrane region" description="Helical" evidence="6">
    <location>
        <begin position="302"/>
        <end position="335"/>
    </location>
</feature>
<feature type="transmembrane region" description="Helical" evidence="6">
    <location>
        <begin position="20"/>
        <end position="37"/>
    </location>
</feature>
<evidence type="ECO:0000256" key="1">
    <source>
        <dbReference type="ARBA" id="ARBA00004141"/>
    </source>
</evidence>
<name>A0ABU5ZVP1_9FLAO</name>
<evidence type="ECO:0000256" key="5">
    <source>
        <dbReference type="ARBA" id="ARBA00023136"/>
    </source>
</evidence>
<evidence type="ECO:0000256" key="3">
    <source>
        <dbReference type="ARBA" id="ARBA00022692"/>
    </source>
</evidence>
<evidence type="ECO:0000256" key="2">
    <source>
        <dbReference type="ARBA" id="ARBA00009773"/>
    </source>
</evidence>
<evidence type="ECO:0000256" key="6">
    <source>
        <dbReference type="SAM" id="Phobius"/>
    </source>
</evidence>
<dbReference type="PANTHER" id="PTHR21716">
    <property type="entry name" value="TRANSMEMBRANE PROTEIN"/>
    <property type="match status" value="1"/>
</dbReference>
<keyword evidence="8" id="KW-1185">Reference proteome</keyword>
<protein>
    <submittedName>
        <fullName evidence="7">AI-2E family transporter</fullName>
    </submittedName>
</protein>
<feature type="transmembrane region" description="Helical" evidence="6">
    <location>
        <begin position="212"/>
        <end position="235"/>
    </location>
</feature>
<sequence length="369" mass="40806">MSSVKDSSAFAISDFSKKIIKATSIVIIMVLCTILVLKGFKVILLILAGILFATFFRGIASAIKSKLPVGDGFSLFIATTSVLLMFSIILYVLLPRVSSQLQTLEKELPVAAKETRTKLESTQVGYWVIQQASIYKKKYERDSERLTLFFSSFFGGLADVYIIFFLGIFFMIQPRIYKNGIVLLFPKAKRERADQVLLTIGYTLKQWLLGKLFSMLVVGILTGIGLTILGIPLALTLGIFAALITFIPNFGPIISLVPAFLLAFTKGTDYAVYVCILYAAIQALESNVITPLIQHKMISFPLAMILIAQVILGIFTGVLGLILAVPVVAIIIVLVKMVYIEDILGDYAIEVKGEDKFVDKEVEYQKLEQ</sequence>
<keyword evidence="4 6" id="KW-1133">Transmembrane helix</keyword>
<proteinExistence type="inferred from homology"/>
<gene>
    <name evidence="7" type="ORF">U6A24_10675</name>
</gene>
<evidence type="ECO:0000313" key="8">
    <source>
        <dbReference type="Proteomes" id="UP001327027"/>
    </source>
</evidence>